<accession>A0A371E8D7</accession>
<proteinExistence type="predicted"/>
<sequence>MVIVKVSKLQKTTRRQSGAGIDVRTEIRRQSTWEFEIFKERWNEAIAEDKNWVDPFKTNQRRIRRWRDPQRLSKHSIMNPRLDNFAISTK</sequence>
<dbReference type="Proteomes" id="UP000257109">
    <property type="component" value="Unassembled WGS sequence"/>
</dbReference>
<organism evidence="1 2">
    <name type="scientific">Mucuna pruriens</name>
    <name type="common">Velvet bean</name>
    <name type="synonym">Dolichos pruriens</name>
    <dbReference type="NCBI Taxonomy" id="157652"/>
    <lineage>
        <taxon>Eukaryota</taxon>
        <taxon>Viridiplantae</taxon>
        <taxon>Streptophyta</taxon>
        <taxon>Embryophyta</taxon>
        <taxon>Tracheophyta</taxon>
        <taxon>Spermatophyta</taxon>
        <taxon>Magnoliopsida</taxon>
        <taxon>eudicotyledons</taxon>
        <taxon>Gunneridae</taxon>
        <taxon>Pentapetalae</taxon>
        <taxon>rosids</taxon>
        <taxon>fabids</taxon>
        <taxon>Fabales</taxon>
        <taxon>Fabaceae</taxon>
        <taxon>Papilionoideae</taxon>
        <taxon>50 kb inversion clade</taxon>
        <taxon>NPAAA clade</taxon>
        <taxon>indigoferoid/millettioid clade</taxon>
        <taxon>Phaseoleae</taxon>
        <taxon>Mucuna</taxon>
    </lineage>
</organism>
<evidence type="ECO:0000313" key="1">
    <source>
        <dbReference type="EMBL" id="RDX62277.1"/>
    </source>
</evidence>
<dbReference type="EMBL" id="QJKJ01015588">
    <property type="protein sequence ID" value="RDX62277.1"/>
    <property type="molecule type" value="Genomic_DNA"/>
</dbReference>
<name>A0A371E8D7_MUCPR</name>
<evidence type="ECO:0000313" key="2">
    <source>
        <dbReference type="Proteomes" id="UP000257109"/>
    </source>
</evidence>
<feature type="non-terminal residue" evidence="1">
    <location>
        <position position="1"/>
    </location>
</feature>
<dbReference type="OrthoDB" id="1433466at2759"/>
<dbReference type="STRING" id="157652.A0A371E8D7"/>
<keyword evidence="2" id="KW-1185">Reference proteome</keyword>
<protein>
    <submittedName>
        <fullName evidence="1">Uncharacterized protein</fullName>
    </submittedName>
</protein>
<comment type="caution">
    <text evidence="1">The sequence shown here is derived from an EMBL/GenBank/DDBJ whole genome shotgun (WGS) entry which is preliminary data.</text>
</comment>
<gene>
    <name evidence="1" type="ORF">CR513_59410</name>
</gene>
<dbReference type="AlphaFoldDB" id="A0A371E8D7"/>
<reference evidence="1" key="1">
    <citation type="submission" date="2018-05" db="EMBL/GenBank/DDBJ databases">
        <title>Draft genome of Mucuna pruriens seed.</title>
        <authorList>
            <person name="Nnadi N.E."/>
            <person name="Vos R."/>
            <person name="Hasami M.H."/>
            <person name="Devisetty U.K."/>
            <person name="Aguiy J.C."/>
        </authorList>
    </citation>
    <scope>NUCLEOTIDE SEQUENCE [LARGE SCALE GENOMIC DNA]</scope>
    <source>
        <strain evidence="1">JCA_2017</strain>
    </source>
</reference>